<organism evidence="1 2">
    <name type="scientific">Streptomyces tateyamensis</name>
    <dbReference type="NCBI Taxonomy" id="565073"/>
    <lineage>
        <taxon>Bacteria</taxon>
        <taxon>Bacillati</taxon>
        <taxon>Actinomycetota</taxon>
        <taxon>Actinomycetes</taxon>
        <taxon>Kitasatosporales</taxon>
        <taxon>Streptomycetaceae</taxon>
        <taxon>Streptomyces</taxon>
    </lineage>
</organism>
<keyword evidence="2" id="KW-1185">Reference proteome</keyword>
<accession>A0A2V4NEA4</accession>
<dbReference type="OrthoDB" id="4965292at2"/>
<sequence>MLLAPGGSGGQAASGGAPSFTLSGTLAVPGTSAYSGTGTCSTSGGYTDIREGTSVTVYDAAGAVVASGSLGAGADSPSRSGCVFPLAVSGVPSGAKFYQVEISHRGKLTVPADEARSGGFAATLG</sequence>
<gene>
    <name evidence="1" type="ORF">C7C46_08880</name>
</gene>
<protein>
    <submittedName>
        <fullName evidence="1">Uncharacterized protein</fullName>
    </submittedName>
</protein>
<dbReference type="Proteomes" id="UP000248039">
    <property type="component" value="Unassembled WGS sequence"/>
</dbReference>
<reference evidence="1 2" key="1">
    <citation type="submission" date="2018-03" db="EMBL/GenBank/DDBJ databases">
        <title>Bioinformatic expansion and discovery of thiopeptide antibiotics.</title>
        <authorList>
            <person name="Schwalen C.J."/>
            <person name="Hudson G.A."/>
            <person name="Mitchell D.A."/>
        </authorList>
    </citation>
    <scope>NUCLEOTIDE SEQUENCE [LARGE SCALE GENOMIC DNA]</scope>
    <source>
        <strain evidence="1 2">ATCC 21389</strain>
    </source>
</reference>
<evidence type="ECO:0000313" key="1">
    <source>
        <dbReference type="EMBL" id="PYC83489.1"/>
    </source>
</evidence>
<evidence type="ECO:0000313" key="2">
    <source>
        <dbReference type="Proteomes" id="UP000248039"/>
    </source>
</evidence>
<dbReference type="EMBL" id="PYBW01000028">
    <property type="protein sequence ID" value="PYC83489.1"/>
    <property type="molecule type" value="Genomic_DNA"/>
</dbReference>
<proteinExistence type="predicted"/>
<dbReference type="AlphaFoldDB" id="A0A2V4NEA4"/>
<comment type="caution">
    <text evidence="1">The sequence shown here is derived from an EMBL/GenBank/DDBJ whole genome shotgun (WGS) entry which is preliminary data.</text>
</comment>
<name>A0A2V4NEA4_9ACTN</name>